<evidence type="ECO:0000313" key="3">
    <source>
        <dbReference type="Proteomes" id="UP000053558"/>
    </source>
</evidence>
<proteinExistence type="predicted"/>
<organism evidence="2 3">
    <name type="scientific">Coniophora puteana (strain RWD-64-598)</name>
    <name type="common">Brown rot fungus</name>
    <dbReference type="NCBI Taxonomy" id="741705"/>
    <lineage>
        <taxon>Eukaryota</taxon>
        <taxon>Fungi</taxon>
        <taxon>Dikarya</taxon>
        <taxon>Basidiomycota</taxon>
        <taxon>Agaricomycotina</taxon>
        <taxon>Agaricomycetes</taxon>
        <taxon>Agaricomycetidae</taxon>
        <taxon>Boletales</taxon>
        <taxon>Coniophorineae</taxon>
        <taxon>Coniophoraceae</taxon>
        <taxon>Coniophora</taxon>
    </lineage>
</organism>
<comment type="caution">
    <text evidence="2">The sequence shown here is derived from an EMBL/GenBank/DDBJ whole genome shotgun (WGS) entry which is preliminary data.</text>
</comment>
<dbReference type="RefSeq" id="XP_007765128.1">
    <property type="nucleotide sequence ID" value="XM_007766938.1"/>
</dbReference>
<dbReference type="GeneID" id="19202701"/>
<keyword evidence="3" id="KW-1185">Reference proteome</keyword>
<sequence>MCCFRRVRNVYVQCGHAYTMPDELVSAPIQDAPPPPMTDGSMFTDPLREPELQVQPRPSR</sequence>
<evidence type="ECO:0000313" key="2">
    <source>
        <dbReference type="EMBL" id="EIW85729.1"/>
    </source>
</evidence>
<dbReference type="OrthoDB" id="2689278at2759"/>
<gene>
    <name evidence="2" type="ORF">CONPUDRAFT_150518</name>
</gene>
<name>A0A5M3N2W7_CONPW</name>
<dbReference type="KEGG" id="cput:CONPUDRAFT_150518"/>
<reference evidence="3" key="1">
    <citation type="journal article" date="2012" name="Science">
        <title>The Paleozoic origin of enzymatic lignin decomposition reconstructed from 31 fungal genomes.</title>
        <authorList>
            <person name="Floudas D."/>
            <person name="Binder M."/>
            <person name="Riley R."/>
            <person name="Barry K."/>
            <person name="Blanchette R.A."/>
            <person name="Henrissat B."/>
            <person name="Martinez A.T."/>
            <person name="Otillar R."/>
            <person name="Spatafora J.W."/>
            <person name="Yadav J.S."/>
            <person name="Aerts A."/>
            <person name="Benoit I."/>
            <person name="Boyd A."/>
            <person name="Carlson A."/>
            <person name="Copeland A."/>
            <person name="Coutinho P.M."/>
            <person name="de Vries R.P."/>
            <person name="Ferreira P."/>
            <person name="Findley K."/>
            <person name="Foster B."/>
            <person name="Gaskell J."/>
            <person name="Glotzer D."/>
            <person name="Gorecki P."/>
            <person name="Heitman J."/>
            <person name="Hesse C."/>
            <person name="Hori C."/>
            <person name="Igarashi K."/>
            <person name="Jurgens J.A."/>
            <person name="Kallen N."/>
            <person name="Kersten P."/>
            <person name="Kohler A."/>
            <person name="Kuees U."/>
            <person name="Kumar T.K.A."/>
            <person name="Kuo A."/>
            <person name="LaButti K."/>
            <person name="Larrondo L.F."/>
            <person name="Lindquist E."/>
            <person name="Ling A."/>
            <person name="Lombard V."/>
            <person name="Lucas S."/>
            <person name="Lundell T."/>
            <person name="Martin R."/>
            <person name="McLaughlin D.J."/>
            <person name="Morgenstern I."/>
            <person name="Morin E."/>
            <person name="Murat C."/>
            <person name="Nagy L.G."/>
            <person name="Nolan M."/>
            <person name="Ohm R.A."/>
            <person name="Patyshakuliyeva A."/>
            <person name="Rokas A."/>
            <person name="Ruiz-Duenas F.J."/>
            <person name="Sabat G."/>
            <person name="Salamov A."/>
            <person name="Samejima M."/>
            <person name="Schmutz J."/>
            <person name="Slot J.C."/>
            <person name="St John F."/>
            <person name="Stenlid J."/>
            <person name="Sun H."/>
            <person name="Sun S."/>
            <person name="Syed K."/>
            <person name="Tsang A."/>
            <person name="Wiebenga A."/>
            <person name="Young D."/>
            <person name="Pisabarro A."/>
            <person name="Eastwood D.C."/>
            <person name="Martin F."/>
            <person name="Cullen D."/>
            <person name="Grigoriev I.V."/>
            <person name="Hibbett D.S."/>
        </authorList>
    </citation>
    <scope>NUCLEOTIDE SEQUENCE [LARGE SCALE GENOMIC DNA]</scope>
    <source>
        <strain evidence="3">RWD-64-598 SS2</strain>
    </source>
</reference>
<evidence type="ECO:0000256" key="1">
    <source>
        <dbReference type="SAM" id="MobiDB-lite"/>
    </source>
</evidence>
<dbReference type="AlphaFoldDB" id="A0A5M3N2W7"/>
<feature type="region of interest" description="Disordered" evidence="1">
    <location>
        <begin position="26"/>
        <end position="60"/>
    </location>
</feature>
<dbReference type="Proteomes" id="UP000053558">
    <property type="component" value="Unassembled WGS sequence"/>
</dbReference>
<accession>A0A5M3N2W7</accession>
<protein>
    <submittedName>
        <fullName evidence="2">Uncharacterized protein</fullName>
    </submittedName>
</protein>
<dbReference type="EMBL" id="JH711574">
    <property type="protein sequence ID" value="EIW85729.1"/>
    <property type="molecule type" value="Genomic_DNA"/>
</dbReference>